<name>A0A4R7K224_9GAMM</name>
<dbReference type="InterPro" id="IPR036249">
    <property type="entry name" value="Thioredoxin-like_sf"/>
</dbReference>
<dbReference type="Proteomes" id="UP000295830">
    <property type="component" value="Unassembled WGS sequence"/>
</dbReference>
<dbReference type="Pfam" id="PF14561">
    <property type="entry name" value="TPR_20"/>
    <property type="match status" value="1"/>
</dbReference>
<proteinExistence type="predicted"/>
<dbReference type="GO" id="GO:0005737">
    <property type="term" value="C:cytoplasm"/>
    <property type="evidence" value="ECO:0007669"/>
    <property type="project" value="TreeGrafter"/>
</dbReference>
<dbReference type="Pfam" id="PF14559">
    <property type="entry name" value="TPR_19"/>
    <property type="match status" value="1"/>
</dbReference>
<dbReference type="Gene3D" id="1.25.40.10">
    <property type="entry name" value="Tetratricopeptide repeat domain"/>
    <property type="match status" value="2"/>
</dbReference>
<dbReference type="PROSITE" id="PS51352">
    <property type="entry name" value="THIOREDOXIN_2"/>
    <property type="match status" value="1"/>
</dbReference>
<dbReference type="GO" id="GO:0015035">
    <property type="term" value="F:protein-disulfide reductase activity"/>
    <property type="evidence" value="ECO:0007669"/>
    <property type="project" value="TreeGrafter"/>
</dbReference>
<dbReference type="SUPFAM" id="SSF48452">
    <property type="entry name" value="TPR-like"/>
    <property type="match status" value="1"/>
</dbReference>
<dbReference type="OrthoDB" id="9790390at2"/>
<keyword evidence="3" id="KW-1185">Reference proteome</keyword>
<sequence>MAESQYSFDATLENFQQEVAQASMSVPVLIYAWADWAEGCQQMTQVLENLAEAYRGSFRLARVNVDQNRELAGHLGVQNLPEVKIVKQGQLVDEITQALPEAQLREVIDKYVEAPPETDREKAGRLWQEGNLEEAEAVLTTLNQENPKDYDILIDLARVQSEQGKLDSARQILDSLPGEEKLRPGAKQLAARFEFEEQARDLPSEADLQARLEKDPADVQAMNQLATHRIMKGDNEAAMELLLRSVQTEKDFEDGAAKDTLVKLFDLLGNEDPLVRQYRRRLFAMMY</sequence>
<dbReference type="CDD" id="cd02956">
    <property type="entry name" value="ybbN"/>
    <property type="match status" value="1"/>
</dbReference>
<accession>A0A4R7K224</accession>
<reference evidence="2 3" key="1">
    <citation type="submission" date="2019-03" db="EMBL/GenBank/DDBJ databases">
        <title>Genomic Encyclopedia of Type Strains, Phase IV (KMG-IV): sequencing the most valuable type-strain genomes for metagenomic binning, comparative biology and taxonomic classification.</title>
        <authorList>
            <person name="Goeker M."/>
        </authorList>
    </citation>
    <scope>NUCLEOTIDE SEQUENCE [LARGE SCALE GENOMIC DNA]</scope>
    <source>
        <strain evidence="2 3">DSM 15505</strain>
    </source>
</reference>
<dbReference type="GO" id="GO:0006950">
    <property type="term" value="P:response to stress"/>
    <property type="evidence" value="ECO:0007669"/>
    <property type="project" value="UniProtKB-ARBA"/>
</dbReference>
<gene>
    <name evidence="2" type="ORF">DES49_1379</name>
</gene>
<dbReference type="EMBL" id="SOAX01000002">
    <property type="protein sequence ID" value="TDT43559.1"/>
    <property type="molecule type" value="Genomic_DNA"/>
</dbReference>
<dbReference type="Gene3D" id="3.40.30.10">
    <property type="entry name" value="Glutaredoxin"/>
    <property type="match status" value="1"/>
</dbReference>
<comment type="caution">
    <text evidence="2">The sequence shown here is derived from an EMBL/GenBank/DDBJ whole genome shotgun (WGS) entry which is preliminary data.</text>
</comment>
<dbReference type="Pfam" id="PF00085">
    <property type="entry name" value="Thioredoxin"/>
    <property type="match status" value="1"/>
</dbReference>
<evidence type="ECO:0000313" key="3">
    <source>
        <dbReference type="Proteomes" id="UP000295830"/>
    </source>
</evidence>
<dbReference type="InterPro" id="IPR013766">
    <property type="entry name" value="Thioredoxin_domain"/>
</dbReference>
<feature type="domain" description="Thioredoxin" evidence="1">
    <location>
        <begin position="1"/>
        <end position="113"/>
    </location>
</feature>
<dbReference type="RefSeq" id="WP_133735623.1">
    <property type="nucleotide sequence ID" value="NZ_SOAX01000002.1"/>
</dbReference>
<evidence type="ECO:0000259" key="1">
    <source>
        <dbReference type="PROSITE" id="PS51352"/>
    </source>
</evidence>
<evidence type="ECO:0000313" key="2">
    <source>
        <dbReference type="EMBL" id="TDT43559.1"/>
    </source>
</evidence>
<protein>
    <submittedName>
        <fullName evidence="2">Thioredoxin</fullName>
    </submittedName>
</protein>
<dbReference type="AlphaFoldDB" id="A0A4R7K224"/>
<organism evidence="2 3">
    <name type="scientific">Halospina denitrificans</name>
    <dbReference type="NCBI Taxonomy" id="332522"/>
    <lineage>
        <taxon>Bacteria</taxon>
        <taxon>Pseudomonadati</taxon>
        <taxon>Pseudomonadota</taxon>
        <taxon>Gammaproteobacteria</taxon>
        <taxon>Halospina</taxon>
    </lineage>
</organism>
<dbReference type="PANTHER" id="PTHR45663">
    <property type="entry name" value="GEO12009P1"/>
    <property type="match status" value="1"/>
</dbReference>
<dbReference type="PANTHER" id="PTHR45663:SF11">
    <property type="entry name" value="GEO12009P1"/>
    <property type="match status" value="1"/>
</dbReference>
<dbReference type="InterPro" id="IPR011990">
    <property type="entry name" value="TPR-like_helical_dom_sf"/>
</dbReference>
<dbReference type="SUPFAM" id="SSF52833">
    <property type="entry name" value="Thioredoxin-like"/>
    <property type="match status" value="1"/>
</dbReference>